<proteinExistence type="predicted"/>
<accession>A0ACC2BGD3</accession>
<reference evidence="2" key="1">
    <citation type="journal article" date="2024" name="Proc. Natl. Acad. Sci. U.S.A.">
        <title>Extraordinary preservation of gene collinearity over three hundred million years revealed in homosporous lycophytes.</title>
        <authorList>
            <person name="Li C."/>
            <person name="Wickell D."/>
            <person name="Kuo L.Y."/>
            <person name="Chen X."/>
            <person name="Nie B."/>
            <person name="Liao X."/>
            <person name="Peng D."/>
            <person name="Ji J."/>
            <person name="Jenkins J."/>
            <person name="Williams M."/>
            <person name="Shu S."/>
            <person name="Plott C."/>
            <person name="Barry K."/>
            <person name="Rajasekar S."/>
            <person name="Grimwood J."/>
            <person name="Han X."/>
            <person name="Sun S."/>
            <person name="Hou Z."/>
            <person name="He W."/>
            <person name="Dai G."/>
            <person name="Sun C."/>
            <person name="Schmutz J."/>
            <person name="Leebens-Mack J.H."/>
            <person name="Li F.W."/>
            <person name="Wang L."/>
        </authorList>
    </citation>
    <scope>NUCLEOTIDE SEQUENCE [LARGE SCALE GENOMIC DNA]</scope>
    <source>
        <strain evidence="2">cv. PW_Plant_1</strain>
    </source>
</reference>
<gene>
    <name evidence="1" type="ORF">O6H91_15G021800</name>
</gene>
<comment type="caution">
    <text evidence="1">The sequence shown here is derived from an EMBL/GenBank/DDBJ whole genome shotgun (WGS) entry which is preliminary data.</text>
</comment>
<evidence type="ECO:0000313" key="1">
    <source>
        <dbReference type="EMBL" id="KAJ7528828.1"/>
    </source>
</evidence>
<organism evidence="1 2">
    <name type="scientific">Diphasiastrum complanatum</name>
    <name type="common">Issler's clubmoss</name>
    <name type="synonym">Lycopodium complanatum</name>
    <dbReference type="NCBI Taxonomy" id="34168"/>
    <lineage>
        <taxon>Eukaryota</taxon>
        <taxon>Viridiplantae</taxon>
        <taxon>Streptophyta</taxon>
        <taxon>Embryophyta</taxon>
        <taxon>Tracheophyta</taxon>
        <taxon>Lycopodiopsida</taxon>
        <taxon>Lycopodiales</taxon>
        <taxon>Lycopodiaceae</taxon>
        <taxon>Lycopodioideae</taxon>
        <taxon>Diphasiastrum</taxon>
    </lineage>
</organism>
<evidence type="ECO:0000313" key="2">
    <source>
        <dbReference type="Proteomes" id="UP001162992"/>
    </source>
</evidence>
<name>A0ACC2BGD3_DIPCM</name>
<keyword evidence="2" id="KW-1185">Reference proteome</keyword>
<dbReference type="Proteomes" id="UP001162992">
    <property type="component" value="Chromosome 15"/>
</dbReference>
<sequence>MASTVNASGKLVHTIDLRNEAALNAGSSTFFRSALMSSSYYEQSQNKYIQLHQCLPGENGIKGIRTGRRKVLAMVLRGIDKVTTTMDDRTPKAMGSSPALITIPVSYYQVLGLPDGASKEEIMGAYTELRTSEVDEAYTVTAVLSRQELLEDVKAKLLIDRRPKRSTWNHSLHSPAFFLSVPWAWLPGALVLLQEVGEDETVLKVGHAALQETKAHPYRQDIVIAMSLSKCSMARAAFEKGTIAAGFEDLVQAHAILNMGKDSLYGSKLLANIEASLEEMAPACTLEHLSLPSTPENKDKRAGALAALVELIRQGLSADPSCSVRDWESFLCSAVGKLSAKEIVDLLPWETLFVLRKGQDTNEAKQQRAMFNVDCLYTVLIAHIARGFSTRNPELIEIARSLADALVAAEAVDLRLERAICATLLGQADMAFGWLTDAAGSLQALASRKTQQEDSCQQALQFINECTASSREHDGELPGLCAFTEKWLHNTGLKHFADTRSCLPSLVDYYNTSAVKQYLISNGCRVMIKAASVEVKTPGAAPSAPPLPAAVAQTMTTSEKIDAQPNNSLLYQPELAHISTETPTADSLRRARETTHGFNGTSAGKELKNKPFSGEMTREIDLVGQSKQLSGSKKETGTLPLFSRQPLHSKGSTVPTSLFAKKSSDALPRRPFGDPETLPGVNVGSFPKQEPFSYLPPSQSVTEQLRKQAALRNVNTGRTQKPPMSVIRVMTFALLTGSAAAALCFKRNWFDLPWQFKVSPAADILFCKICRFKTTAIPLLSKPEKHSRERLRFEGLHAADPSFQTLRQRDNLSRWRHAPSKKPNSVSPRGIKNPRPMPVKEAEALIRHWQTVKAAALGPEYAVNYLPEILADQILSRWQALSEEAKASSCYWRFVLLNLRIVRAAITADELGWETAEVEAILEEAAELVEKSKPQNPNYYSTYRARYQLQRSADRTWRICGGGMVSTV</sequence>
<dbReference type="EMBL" id="CM055106">
    <property type="protein sequence ID" value="KAJ7528828.1"/>
    <property type="molecule type" value="Genomic_DNA"/>
</dbReference>
<protein>
    <submittedName>
        <fullName evidence="1">Uncharacterized protein</fullName>
    </submittedName>
</protein>